<evidence type="ECO:0000313" key="2">
    <source>
        <dbReference type="EMBL" id="KAH0737432.1"/>
    </source>
</evidence>
<name>A0ABQ7TTG6_SOLTU</name>
<dbReference type="Proteomes" id="UP000826656">
    <property type="component" value="Unassembled WGS sequence"/>
</dbReference>
<feature type="region of interest" description="Disordered" evidence="1">
    <location>
        <begin position="47"/>
        <end position="66"/>
    </location>
</feature>
<sequence length="82" mass="9255">MQELGSKLKNDPIRLEEISAKSKQSDIRIVEGGDNAKRNKVVVSSSLEHDEIQADDTNDNEAPKRPIRIHRDCDSSERITIN</sequence>
<organism evidence="2 3">
    <name type="scientific">Solanum tuberosum</name>
    <name type="common">Potato</name>
    <dbReference type="NCBI Taxonomy" id="4113"/>
    <lineage>
        <taxon>Eukaryota</taxon>
        <taxon>Viridiplantae</taxon>
        <taxon>Streptophyta</taxon>
        <taxon>Embryophyta</taxon>
        <taxon>Tracheophyta</taxon>
        <taxon>Spermatophyta</taxon>
        <taxon>Magnoliopsida</taxon>
        <taxon>eudicotyledons</taxon>
        <taxon>Gunneridae</taxon>
        <taxon>Pentapetalae</taxon>
        <taxon>asterids</taxon>
        <taxon>lamiids</taxon>
        <taxon>Solanales</taxon>
        <taxon>Solanaceae</taxon>
        <taxon>Solanoideae</taxon>
        <taxon>Solaneae</taxon>
        <taxon>Solanum</taxon>
    </lineage>
</organism>
<reference evidence="2 3" key="1">
    <citation type="journal article" date="2021" name="bioRxiv">
        <title>Chromosome-scale and haplotype-resolved genome assembly of a tetraploid potato cultivar.</title>
        <authorList>
            <person name="Sun H."/>
            <person name="Jiao W.-B."/>
            <person name="Krause K."/>
            <person name="Campoy J.A."/>
            <person name="Goel M."/>
            <person name="Folz-Donahue K."/>
            <person name="Kukat C."/>
            <person name="Huettel B."/>
            <person name="Schneeberger K."/>
        </authorList>
    </citation>
    <scope>NUCLEOTIDE SEQUENCE [LARGE SCALE GENOMIC DNA]</scope>
    <source>
        <strain evidence="2">SolTubOtavaFocal</strain>
        <tissue evidence="2">Leaves</tissue>
    </source>
</reference>
<protein>
    <submittedName>
        <fullName evidence="2">Uncharacterized protein</fullName>
    </submittedName>
</protein>
<evidence type="ECO:0000256" key="1">
    <source>
        <dbReference type="SAM" id="MobiDB-lite"/>
    </source>
</evidence>
<gene>
    <name evidence="2" type="ORF">KY290_036137</name>
</gene>
<accession>A0ABQ7TTG6</accession>
<keyword evidence="3" id="KW-1185">Reference proteome</keyword>
<evidence type="ECO:0000313" key="3">
    <source>
        <dbReference type="Proteomes" id="UP000826656"/>
    </source>
</evidence>
<dbReference type="EMBL" id="JAIVGD010000028">
    <property type="protein sequence ID" value="KAH0737432.1"/>
    <property type="molecule type" value="Genomic_DNA"/>
</dbReference>
<proteinExistence type="predicted"/>
<comment type="caution">
    <text evidence="2">The sequence shown here is derived from an EMBL/GenBank/DDBJ whole genome shotgun (WGS) entry which is preliminary data.</text>
</comment>